<name>A0A3A5M743_9MICC</name>
<evidence type="ECO:0000313" key="2">
    <source>
        <dbReference type="Proteomes" id="UP000272560"/>
    </source>
</evidence>
<sequence>MATDDTRSVDLSNASNPRALTEAEAGWFTGIAHGLKDGDAIHVPYTSGRMALIRVGETLGIVDLYGTEEAQDVAKPEQVAKSTRKAPTEAKLDDDTAALFRDRTARLTSGQSIVLPGGATIRKAVDGSLWMTA</sequence>
<keyword evidence="2" id="KW-1185">Reference proteome</keyword>
<gene>
    <name evidence="1" type="ORF">D6T63_18650</name>
</gene>
<accession>A0A3A5M743</accession>
<evidence type="ECO:0000313" key="1">
    <source>
        <dbReference type="EMBL" id="RJT74352.1"/>
    </source>
</evidence>
<dbReference type="Proteomes" id="UP000272560">
    <property type="component" value="Unassembled WGS sequence"/>
</dbReference>
<dbReference type="EMBL" id="QZVT01000021">
    <property type="protein sequence ID" value="RJT74352.1"/>
    <property type="molecule type" value="Genomic_DNA"/>
</dbReference>
<dbReference type="AlphaFoldDB" id="A0A3A5M743"/>
<organism evidence="1 2">
    <name type="scientific">Arthrobacter cheniae</name>
    <dbReference type="NCBI Taxonomy" id="1258888"/>
    <lineage>
        <taxon>Bacteria</taxon>
        <taxon>Bacillati</taxon>
        <taxon>Actinomycetota</taxon>
        <taxon>Actinomycetes</taxon>
        <taxon>Micrococcales</taxon>
        <taxon>Micrococcaceae</taxon>
        <taxon>Arthrobacter</taxon>
    </lineage>
</organism>
<protein>
    <submittedName>
        <fullName evidence="1">Uncharacterized protein</fullName>
    </submittedName>
</protein>
<dbReference type="RefSeq" id="WP_120150828.1">
    <property type="nucleotide sequence ID" value="NZ_QZVT01000021.1"/>
</dbReference>
<proteinExistence type="predicted"/>
<reference evidence="1 2" key="1">
    <citation type="submission" date="2018-09" db="EMBL/GenBank/DDBJ databases">
        <title>Novel species of Arthrobacter.</title>
        <authorList>
            <person name="Liu Q."/>
            <person name="Xin Y.-H."/>
        </authorList>
    </citation>
    <scope>NUCLEOTIDE SEQUENCE [LARGE SCALE GENOMIC DNA]</scope>
    <source>
        <strain evidence="1 2">Hz2</strain>
    </source>
</reference>
<comment type="caution">
    <text evidence="1">The sequence shown here is derived from an EMBL/GenBank/DDBJ whole genome shotgun (WGS) entry which is preliminary data.</text>
</comment>